<comment type="caution">
    <text evidence="10">The sequence shown here is derived from an EMBL/GenBank/DDBJ whole genome shotgun (WGS) entry which is preliminary data.</text>
</comment>
<dbReference type="HAMAP" id="MF_01114">
    <property type="entry name" value="RecX"/>
    <property type="match status" value="1"/>
</dbReference>
<evidence type="ECO:0000256" key="2">
    <source>
        <dbReference type="ARBA" id="ARBA00009695"/>
    </source>
</evidence>
<dbReference type="EMBL" id="PGFF01000001">
    <property type="protein sequence ID" value="PJJ72510.1"/>
    <property type="molecule type" value="Genomic_DNA"/>
</dbReference>
<dbReference type="InterPro" id="IPR036388">
    <property type="entry name" value="WH-like_DNA-bd_sf"/>
</dbReference>
<evidence type="ECO:0000256" key="3">
    <source>
        <dbReference type="ARBA" id="ARBA00018111"/>
    </source>
</evidence>
<feature type="domain" description="RecX second three-helical" evidence="7">
    <location>
        <begin position="142"/>
        <end position="183"/>
    </location>
</feature>
<comment type="similarity">
    <text evidence="2 5">Belongs to the RecX family.</text>
</comment>
<feature type="domain" description="RecX third three-helical" evidence="8">
    <location>
        <begin position="191"/>
        <end position="236"/>
    </location>
</feature>
<keyword evidence="11" id="KW-1185">Reference proteome</keyword>
<comment type="function">
    <text evidence="5">Modulates RecA activity.</text>
</comment>
<proteinExistence type="inferred from homology"/>
<dbReference type="GO" id="GO:0006282">
    <property type="term" value="P:regulation of DNA repair"/>
    <property type="evidence" value="ECO:0007669"/>
    <property type="project" value="UniProtKB-UniRule"/>
</dbReference>
<reference evidence="10 11" key="1">
    <citation type="submission" date="2017-11" db="EMBL/GenBank/DDBJ databases">
        <title>Genomic Encyclopedia of Archaeal and Bacterial Type Strains, Phase II (KMG-II): From Individual Species to Whole Genera.</title>
        <authorList>
            <person name="Goeker M."/>
        </authorList>
    </citation>
    <scope>NUCLEOTIDE SEQUENCE [LARGE SCALE GENOMIC DNA]</scope>
    <source>
        <strain evidence="10 11">DSM 27393</strain>
    </source>
</reference>
<evidence type="ECO:0000256" key="4">
    <source>
        <dbReference type="ARBA" id="ARBA00022490"/>
    </source>
</evidence>
<evidence type="ECO:0000313" key="10">
    <source>
        <dbReference type="EMBL" id="PJJ72510.1"/>
    </source>
</evidence>
<feature type="compositionally biased region" description="Acidic residues" evidence="6">
    <location>
        <begin position="76"/>
        <end position="87"/>
    </location>
</feature>
<dbReference type="Pfam" id="PF02631">
    <property type="entry name" value="RecX_HTH2"/>
    <property type="match status" value="1"/>
</dbReference>
<dbReference type="Proteomes" id="UP000228758">
    <property type="component" value="Unassembled WGS sequence"/>
</dbReference>
<organism evidence="10 11">
    <name type="scientific">Diaminobutyricimonas aerilata</name>
    <dbReference type="NCBI Taxonomy" id="1162967"/>
    <lineage>
        <taxon>Bacteria</taxon>
        <taxon>Bacillati</taxon>
        <taxon>Actinomycetota</taxon>
        <taxon>Actinomycetes</taxon>
        <taxon>Micrococcales</taxon>
        <taxon>Microbacteriaceae</taxon>
        <taxon>Diaminobutyricimonas</taxon>
    </lineage>
</organism>
<gene>
    <name evidence="5" type="primary">recX</name>
    <name evidence="10" type="ORF">CLV46_2082</name>
</gene>
<feature type="region of interest" description="Disordered" evidence="6">
    <location>
        <begin position="1"/>
        <end position="113"/>
    </location>
</feature>
<evidence type="ECO:0000259" key="9">
    <source>
        <dbReference type="Pfam" id="PF21982"/>
    </source>
</evidence>
<dbReference type="Gene3D" id="1.10.10.10">
    <property type="entry name" value="Winged helix-like DNA-binding domain superfamily/Winged helix DNA-binding domain"/>
    <property type="match status" value="3"/>
</dbReference>
<evidence type="ECO:0000256" key="5">
    <source>
        <dbReference type="HAMAP-Rule" id="MF_01114"/>
    </source>
</evidence>
<dbReference type="OrthoDB" id="5244465at2"/>
<dbReference type="PANTHER" id="PTHR33602:SF1">
    <property type="entry name" value="REGULATORY PROTEIN RECX FAMILY PROTEIN"/>
    <property type="match status" value="1"/>
</dbReference>
<dbReference type="InterPro" id="IPR053926">
    <property type="entry name" value="RecX_HTH_1st"/>
</dbReference>
<keyword evidence="4 5" id="KW-0963">Cytoplasm</keyword>
<dbReference type="InterPro" id="IPR003783">
    <property type="entry name" value="Regulatory_RecX"/>
</dbReference>
<evidence type="ECO:0000256" key="1">
    <source>
        <dbReference type="ARBA" id="ARBA00004496"/>
    </source>
</evidence>
<sequence length="249" mass="26970">MSDSEGGLAPVTYLPGVRPPTGRRLPRFEDLGGADDVPTETAEPTASSGRRGRGSQSRERPTGGRGLSRRRADAGSDAESDAEDGVLDPEKARRRAENVSMHALTRRGQSTHELRRALTAKGLPTEIVDEELERLTRVGLLDDDALAETLVRTLSERKGLGRRALAAELGRRGLPTPSIESALAVLDDDSEREAAVDLARTRARQFHGLDREVAVRRLTGYLMRKGYSGDVLRAAVDAALPRAGSVRFE</sequence>
<evidence type="ECO:0000313" key="11">
    <source>
        <dbReference type="Proteomes" id="UP000228758"/>
    </source>
</evidence>
<accession>A0A2M9CKU7</accession>
<dbReference type="RefSeq" id="WP_100364693.1">
    <property type="nucleotide sequence ID" value="NZ_PGFF01000001.1"/>
</dbReference>
<protein>
    <recommendedName>
        <fullName evidence="3 5">Regulatory protein RecX</fullName>
    </recommendedName>
</protein>
<feature type="compositionally biased region" description="Basic and acidic residues" evidence="6">
    <location>
        <begin position="88"/>
        <end position="97"/>
    </location>
</feature>
<dbReference type="Pfam" id="PF21981">
    <property type="entry name" value="RecX_HTH3"/>
    <property type="match status" value="1"/>
</dbReference>
<evidence type="ECO:0000256" key="6">
    <source>
        <dbReference type="SAM" id="MobiDB-lite"/>
    </source>
</evidence>
<dbReference type="InterPro" id="IPR053925">
    <property type="entry name" value="RecX_HTH_3rd"/>
</dbReference>
<dbReference type="PANTHER" id="PTHR33602">
    <property type="entry name" value="REGULATORY PROTEIN RECX FAMILY PROTEIN"/>
    <property type="match status" value="1"/>
</dbReference>
<feature type="domain" description="RecX first three-helical" evidence="9">
    <location>
        <begin position="98"/>
        <end position="135"/>
    </location>
</feature>
<dbReference type="AlphaFoldDB" id="A0A2M9CKU7"/>
<dbReference type="InterPro" id="IPR053924">
    <property type="entry name" value="RecX_HTH_2nd"/>
</dbReference>
<evidence type="ECO:0000259" key="8">
    <source>
        <dbReference type="Pfam" id="PF21981"/>
    </source>
</evidence>
<dbReference type="GO" id="GO:0005737">
    <property type="term" value="C:cytoplasm"/>
    <property type="evidence" value="ECO:0007669"/>
    <property type="project" value="UniProtKB-SubCell"/>
</dbReference>
<dbReference type="Pfam" id="PF21982">
    <property type="entry name" value="RecX_HTH1"/>
    <property type="match status" value="1"/>
</dbReference>
<evidence type="ECO:0000259" key="7">
    <source>
        <dbReference type="Pfam" id="PF02631"/>
    </source>
</evidence>
<comment type="subcellular location">
    <subcellularLocation>
        <location evidence="1 5">Cytoplasm</location>
    </subcellularLocation>
</comment>
<name>A0A2M9CKU7_9MICO</name>